<dbReference type="InterPro" id="IPR036438">
    <property type="entry name" value="Insulin-like_sf"/>
</dbReference>
<evidence type="ECO:0000256" key="2">
    <source>
        <dbReference type="SAM" id="SignalP"/>
    </source>
</evidence>
<name>A0A0U5A7X6_9ECHI</name>
<dbReference type="SUPFAM" id="SSF56994">
    <property type="entry name" value="Insulin-like"/>
    <property type="match status" value="1"/>
</dbReference>
<sequence>MANHRLILEATCLLVLLINTALYAEAAPKYCDEDFHMAVYRTCSEHKRSGRSTYSLNDLLTLNRLRSNPKRTVGSLEDDDLYLTMQKRTETYVGMGSYCCTVGCTREELSQVC</sequence>
<dbReference type="InterPro" id="IPR022353">
    <property type="entry name" value="Insulin_CS"/>
</dbReference>
<comment type="similarity">
    <text evidence="1">Belongs to the insulin family.</text>
</comment>
<dbReference type="EMBL" id="LC104980">
    <property type="protein sequence ID" value="BAU20369.1"/>
    <property type="molecule type" value="mRNA"/>
</dbReference>
<proteinExistence type="evidence at transcript level"/>
<feature type="signal peptide" evidence="2">
    <location>
        <begin position="1"/>
        <end position="26"/>
    </location>
</feature>
<dbReference type="PROSITE" id="PS00262">
    <property type="entry name" value="INSULIN"/>
    <property type="match status" value="1"/>
</dbReference>
<evidence type="ECO:0000313" key="3">
    <source>
        <dbReference type="EMBL" id="BAU20369.1"/>
    </source>
</evidence>
<gene>
    <name evidence="3" type="primary">RGP</name>
</gene>
<feature type="chain" id="PRO_5006854830" evidence="2">
    <location>
        <begin position="27"/>
        <end position="113"/>
    </location>
</feature>
<dbReference type="AlphaFoldDB" id="A0A0U5A7X6"/>
<keyword evidence="2" id="KW-0732">Signal</keyword>
<reference evidence="3" key="1">
    <citation type="journal article" date="2016" name="Gen. Comp. Endocrinol.">
        <title>A relaxin-like gonad-stimulating peptide from the starfish Aphelasterias japonica.</title>
        <authorList>
            <person name="Mita M."/>
            <person name="Katayama H."/>
        </authorList>
    </citation>
    <scope>NUCLEOTIDE SEQUENCE</scope>
    <source>
        <tissue evidence="3">Radial nerves</tissue>
    </source>
</reference>
<evidence type="ECO:0000256" key="1">
    <source>
        <dbReference type="ARBA" id="ARBA00009034"/>
    </source>
</evidence>
<protein>
    <submittedName>
        <fullName evidence="3">Relaxin-like gonad-stimulating peptide</fullName>
    </submittedName>
</protein>
<accession>A0A0U5A7X6</accession>
<organism evidence="3">
    <name type="scientific">Aphelasterias japonica</name>
    <dbReference type="NCBI Taxonomy" id="194597"/>
    <lineage>
        <taxon>Eukaryota</taxon>
        <taxon>Metazoa</taxon>
        <taxon>Echinodermata</taxon>
        <taxon>Eleutherozoa</taxon>
        <taxon>Asterozoa</taxon>
        <taxon>Asteroidea</taxon>
        <taxon>Forcipulatacea</taxon>
        <taxon>Forcipulatida</taxon>
        <taxon>Asteriidae</taxon>
        <taxon>Aphelasterias</taxon>
    </lineage>
</organism>